<evidence type="ECO:0000259" key="3">
    <source>
        <dbReference type="Pfam" id="PF00620"/>
    </source>
</evidence>
<dbReference type="InterPro" id="IPR008936">
    <property type="entry name" value="Rho_GTPase_activation_prot"/>
</dbReference>
<feature type="compositionally biased region" description="Low complexity" evidence="2">
    <location>
        <begin position="805"/>
        <end position="820"/>
    </location>
</feature>
<dbReference type="InterPro" id="IPR000198">
    <property type="entry name" value="RhoGAP_dom"/>
</dbReference>
<gene>
    <name evidence="4" type="ORF">DIURU_005803</name>
</gene>
<feature type="compositionally biased region" description="Acidic residues" evidence="2">
    <location>
        <begin position="880"/>
        <end position="889"/>
    </location>
</feature>
<dbReference type="GeneID" id="54784454"/>
<dbReference type="GO" id="GO:0007165">
    <property type="term" value="P:signal transduction"/>
    <property type="evidence" value="ECO:0007669"/>
    <property type="project" value="InterPro"/>
</dbReference>
<comment type="caution">
    <text evidence="4">The sequence shown here is derived from an EMBL/GenBank/DDBJ whole genome shotgun (WGS) entry which is preliminary data.</text>
</comment>
<dbReference type="RefSeq" id="XP_034009410.1">
    <property type="nucleotide sequence ID" value="XM_034158826.1"/>
</dbReference>
<dbReference type="AlphaFoldDB" id="A0A642UBY3"/>
<feature type="region of interest" description="Disordered" evidence="2">
    <location>
        <begin position="70"/>
        <end position="93"/>
    </location>
</feature>
<accession>A0A642UBY3</accession>
<feature type="compositionally biased region" description="Polar residues" evidence="2">
    <location>
        <begin position="792"/>
        <end position="802"/>
    </location>
</feature>
<dbReference type="Proteomes" id="UP000449547">
    <property type="component" value="Unassembled WGS sequence"/>
</dbReference>
<evidence type="ECO:0000256" key="2">
    <source>
        <dbReference type="SAM" id="MobiDB-lite"/>
    </source>
</evidence>
<feature type="compositionally biased region" description="Low complexity" evidence="2">
    <location>
        <begin position="838"/>
        <end position="850"/>
    </location>
</feature>
<evidence type="ECO:0000313" key="4">
    <source>
        <dbReference type="EMBL" id="KAA8896431.1"/>
    </source>
</evidence>
<keyword evidence="5" id="KW-1185">Reference proteome</keyword>
<feature type="region of interest" description="Disordered" evidence="2">
    <location>
        <begin position="184"/>
        <end position="220"/>
    </location>
</feature>
<dbReference type="Pfam" id="PF00620">
    <property type="entry name" value="RhoGAP"/>
    <property type="match status" value="1"/>
</dbReference>
<dbReference type="EMBL" id="SWFT01000165">
    <property type="protein sequence ID" value="KAA8896431.1"/>
    <property type="molecule type" value="Genomic_DNA"/>
</dbReference>
<reference evidence="4 5" key="1">
    <citation type="submission" date="2019-07" db="EMBL/GenBank/DDBJ databases">
        <title>Genome assembly of two rare yeast pathogens: Diutina rugosa and Trichomonascus ciferrii.</title>
        <authorList>
            <person name="Mixao V."/>
            <person name="Saus E."/>
            <person name="Hansen A."/>
            <person name="Lass-Flor C."/>
            <person name="Gabaldon T."/>
        </authorList>
    </citation>
    <scope>NUCLEOTIDE SEQUENCE [LARGE SCALE GENOMIC DNA]</scope>
    <source>
        <strain evidence="4 5">CBS 613</strain>
    </source>
</reference>
<dbReference type="SUPFAM" id="SSF103657">
    <property type="entry name" value="BAR/IMD domain-like"/>
    <property type="match status" value="1"/>
</dbReference>
<protein>
    <recommendedName>
        <fullName evidence="3">Rho-GAP domain-containing protein</fullName>
    </recommendedName>
</protein>
<feature type="domain" description="Rho-GAP" evidence="3">
    <location>
        <begin position="603"/>
        <end position="677"/>
    </location>
</feature>
<dbReference type="Gene3D" id="1.10.555.10">
    <property type="entry name" value="Rho GTPase activation protein"/>
    <property type="match status" value="1"/>
</dbReference>
<feature type="compositionally biased region" description="Basic and acidic residues" evidence="2">
    <location>
        <begin position="184"/>
        <end position="200"/>
    </location>
</feature>
<feature type="region of interest" description="Disordered" evidence="2">
    <location>
        <begin position="774"/>
        <end position="889"/>
    </location>
</feature>
<evidence type="ECO:0000256" key="1">
    <source>
        <dbReference type="SAM" id="Coils"/>
    </source>
</evidence>
<feature type="compositionally biased region" description="Pro residues" evidence="2">
    <location>
        <begin position="201"/>
        <end position="214"/>
    </location>
</feature>
<sequence>MYWSSDYRSGISAMGRQAQKSLNQLRQLHQLVFSFVNYYASNADQLAKMASDAGGKGHQRRVTSAHLRKRIASSARPTPPGSRVASGTSDVSISMPPPPPPGLEDVFSRWTQQLRQESDGLMVLVSTIDHEVLGAITEFIKYNEPQLRAMVETFNDLVADLEEKYEEVEKLRIAHTDALRLQEFKREKQDERQLDSEPTEKPVPPSPPPKPTKPQPSTIKASASVKYPIIFDTLKVADAGTLETLVASLIDGTPTTKRTLTLPGKSPDIFDSGALCKTIMRTCPSIQPTSMHLERFGQQLMDLKLIEPTSFWSKKFRGEDMWFEWTELACNIANGDDDDDELTELKSVTSPPPMDIQEITEHTTKRITSMFNSMKTSFQKTQDAGEVEKQYAKAYLDLQKLRHRLDMEILTKSQALEQFERLKIELIYRSLTRLAEVCYKSSVSRTDRIHELAADFVERFNREENYERDLKQVIDEFSVGIFFPSNVSPQNLEKKVVTQANNTFQNLKSQFNLYIDIPLQIPTGSVVPDVATGLISTPYFMYKLGETDVKGSSEAWAAPIDHQSYWRLKQVVIEAIEAFTIDGAVEITQESALHQKIIDHVIDTITDQYSADQVVNFIKNWLLELSDSVIPSMVYDSIIQVYTSNTDELETAEQLTKILGTIPRANLSALVYILEQVVKAFDLASLAGYPEKLGKNKAPAPALASVVSQLNSMEAVGAVPFMHMIMRPQFSKTSTGFKPPLAIYSRITAALLVLPTRERLFGTLLTNEKNYQLKKQKQRDSLPVAPKKKQDSTIPRSTSTRILVSESSPVQPSSSSRPSSADFAPRPFKTKLTPQPSPSASPKTSPTHTPRNSVDLSARSRSPAKRVSLLANAEVKIETPEEDAKESEE</sequence>
<organism evidence="4 5">
    <name type="scientific">Diutina rugosa</name>
    <name type="common">Yeast</name>
    <name type="synonym">Candida rugosa</name>
    <dbReference type="NCBI Taxonomy" id="5481"/>
    <lineage>
        <taxon>Eukaryota</taxon>
        <taxon>Fungi</taxon>
        <taxon>Dikarya</taxon>
        <taxon>Ascomycota</taxon>
        <taxon>Saccharomycotina</taxon>
        <taxon>Pichiomycetes</taxon>
        <taxon>Debaryomycetaceae</taxon>
        <taxon>Diutina</taxon>
    </lineage>
</organism>
<feature type="coiled-coil region" evidence="1">
    <location>
        <begin position="151"/>
        <end position="178"/>
    </location>
</feature>
<proteinExistence type="predicted"/>
<dbReference type="Gene3D" id="1.20.1270.60">
    <property type="entry name" value="Arfaptin homology (AH) domain/BAR domain"/>
    <property type="match status" value="1"/>
</dbReference>
<dbReference type="OMA" id="SEGMWFE"/>
<keyword evidence="1" id="KW-0175">Coiled coil</keyword>
<evidence type="ECO:0000313" key="5">
    <source>
        <dbReference type="Proteomes" id="UP000449547"/>
    </source>
</evidence>
<dbReference type="SUPFAM" id="SSF48350">
    <property type="entry name" value="GTPase activation domain, GAP"/>
    <property type="match status" value="1"/>
</dbReference>
<dbReference type="VEuPathDB" id="FungiDB:DIURU_005803"/>
<name>A0A642UBY3_DIURU</name>
<dbReference type="OrthoDB" id="2155291at2759"/>
<dbReference type="InterPro" id="IPR027267">
    <property type="entry name" value="AH/BAR_dom_sf"/>
</dbReference>